<feature type="transmembrane region" description="Helical" evidence="1">
    <location>
        <begin position="162"/>
        <end position="181"/>
    </location>
</feature>
<gene>
    <name evidence="2" type="ORF">C7Y72_21275</name>
</gene>
<keyword evidence="1" id="KW-0472">Membrane</keyword>
<name>A0A2T4UBM1_9ACTN</name>
<feature type="transmembrane region" description="Helical" evidence="1">
    <location>
        <begin position="102"/>
        <end position="123"/>
    </location>
</feature>
<evidence type="ECO:0000256" key="1">
    <source>
        <dbReference type="SAM" id="Phobius"/>
    </source>
</evidence>
<evidence type="ECO:0008006" key="4">
    <source>
        <dbReference type="Google" id="ProtNLM"/>
    </source>
</evidence>
<feature type="transmembrane region" description="Helical" evidence="1">
    <location>
        <begin position="32"/>
        <end position="52"/>
    </location>
</feature>
<evidence type="ECO:0000313" key="2">
    <source>
        <dbReference type="EMBL" id="PTL54281.1"/>
    </source>
</evidence>
<organism evidence="2 3">
    <name type="scientific">Paraconexibacter algicola</name>
    <dbReference type="NCBI Taxonomy" id="2133960"/>
    <lineage>
        <taxon>Bacteria</taxon>
        <taxon>Bacillati</taxon>
        <taxon>Actinomycetota</taxon>
        <taxon>Thermoleophilia</taxon>
        <taxon>Solirubrobacterales</taxon>
        <taxon>Paraconexibacteraceae</taxon>
        <taxon>Paraconexibacter</taxon>
    </lineage>
</organism>
<keyword evidence="3" id="KW-1185">Reference proteome</keyword>
<sequence>MSARLRILVAAVTAPLLTMYLGTLLAQAGGSGLLLIAVGVLAGPYVDVVAGRHPRGARRDEPRWLGWLGFGLAWLLGIGGALVVEAAVGLPPGLLGADAGQLVWLVGVLVALQSGADAVRAVLGRLPDGSADPRGPLEPFVAVGRVADRRPTAYREDRDGDALIGLLVLAALLWGLAAAIVDDGPLVERLVIGTFCGGTAAMLVALLVRGGRGSSFAVGPSGLVVDDAAPLPWSEITHYAVRGTSVTLTNADGREARLDADAYELSVERLVEVLRAWAPPTPDPVEQGVSPL</sequence>
<accession>A0A2T4UBM1</accession>
<protein>
    <recommendedName>
        <fullName evidence="4">PH domain-containing protein</fullName>
    </recommendedName>
</protein>
<feature type="transmembrane region" description="Helical" evidence="1">
    <location>
        <begin position="64"/>
        <end position="90"/>
    </location>
</feature>
<evidence type="ECO:0000313" key="3">
    <source>
        <dbReference type="Proteomes" id="UP000240739"/>
    </source>
</evidence>
<dbReference type="Proteomes" id="UP000240739">
    <property type="component" value="Unassembled WGS sequence"/>
</dbReference>
<dbReference type="RefSeq" id="WP_107571223.1">
    <property type="nucleotide sequence ID" value="NZ_PYYB01000005.1"/>
</dbReference>
<feature type="transmembrane region" description="Helical" evidence="1">
    <location>
        <begin position="7"/>
        <end position="26"/>
    </location>
</feature>
<proteinExistence type="predicted"/>
<dbReference type="EMBL" id="PYYB01000005">
    <property type="protein sequence ID" value="PTL54281.1"/>
    <property type="molecule type" value="Genomic_DNA"/>
</dbReference>
<reference evidence="2 3" key="1">
    <citation type="submission" date="2018-03" db="EMBL/GenBank/DDBJ databases">
        <title>Aquarubrobacter algicola gen. nov., sp. nov., a novel actinobacterium isolated from shallow eutrophic lake during the end of cyanobacterial harmful algal blooms.</title>
        <authorList>
            <person name="Chun S.J."/>
        </authorList>
    </citation>
    <scope>NUCLEOTIDE SEQUENCE [LARGE SCALE GENOMIC DNA]</scope>
    <source>
        <strain evidence="2 3">Seoho-28</strain>
    </source>
</reference>
<feature type="transmembrane region" description="Helical" evidence="1">
    <location>
        <begin position="187"/>
        <end position="208"/>
    </location>
</feature>
<comment type="caution">
    <text evidence="2">The sequence shown here is derived from an EMBL/GenBank/DDBJ whole genome shotgun (WGS) entry which is preliminary data.</text>
</comment>
<keyword evidence="1" id="KW-1133">Transmembrane helix</keyword>
<keyword evidence="1" id="KW-0812">Transmembrane</keyword>
<dbReference type="AlphaFoldDB" id="A0A2T4UBM1"/>